<reference evidence="10 11" key="1">
    <citation type="submission" date="2019-04" db="EMBL/GenBank/DDBJ databases">
        <title>Corynebacterium endometrii sp. nov., isolated from the uterus of a cow with endometritis.</title>
        <authorList>
            <person name="Ballas P."/>
            <person name="Ruckert C."/>
            <person name="Wagener K."/>
            <person name="Drillich M."/>
            <person name="Kaempfer P."/>
            <person name="Busse H.-J."/>
            <person name="Ehling-Schulz M."/>
        </authorList>
    </citation>
    <scope>NUCLEOTIDE SEQUENCE [LARGE SCALE GENOMIC DNA]</scope>
    <source>
        <strain evidence="10 11">LMM-1653</strain>
    </source>
</reference>
<evidence type="ECO:0000256" key="8">
    <source>
        <dbReference type="ARBA" id="ARBA00023316"/>
    </source>
</evidence>
<dbReference type="GO" id="GO:0071555">
    <property type="term" value="P:cell wall organization"/>
    <property type="evidence" value="ECO:0007669"/>
    <property type="project" value="UniProtKB-KW"/>
</dbReference>
<keyword evidence="8" id="KW-0961">Cell wall biogenesis/degradation</keyword>
<dbReference type="GO" id="GO:0006508">
    <property type="term" value="P:proteolysis"/>
    <property type="evidence" value="ECO:0007669"/>
    <property type="project" value="UniProtKB-KW"/>
</dbReference>
<evidence type="ECO:0000256" key="2">
    <source>
        <dbReference type="ARBA" id="ARBA00022670"/>
    </source>
</evidence>
<keyword evidence="5 9" id="KW-0862">Zinc</keyword>
<dbReference type="OrthoDB" id="9801430at2"/>
<comment type="similarity">
    <text evidence="9">Belongs to the peptidase M15D family.</text>
</comment>
<sequence>MRVPSPWLQPLDYDAVRPLVPTDLPALPKPPDDGLLARKPVAECGDSLLCLPDDLQRRHAYLELRSPRMPKQMYSRGQVIERLRAAEETLPEPFHLLILDTWRTVDAQRELTRIYSNYTSDLCASYVADADNPQVPAPHTTGAAVDLTLSIDGKGLPMGADFDEFGPAAHFLQLEDLAADADPSLVLARDLRRLLAHTMLAQGFAPIFSEWWHFSYGDQRWAVFYDEPHARYDIVNVDN</sequence>
<proteinExistence type="inferred from homology"/>
<dbReference type="GO" id="GO:0008237">
    <property type="term" value="F:metallopeptidase activity"/>
    <property type="evidence" value="ECO:0007669"/>
    <property type="project" value="UniProtKB-KW"/>
</dbReference>
<dbReference type="SUPFAM" id="SSF55166">
    <property type="entry name" value="Hedgehog/DD-peptidase"/>
    <property type="match status" value="1"/>
</dbReference>
<evidence type="ECO:0000256" key="1">
    <source>
        <dbReference type="ARBA" id="ARBA00001362"/>
    </source>
</evidence>
<evidence type="ECO:0000256" key="6">
    <source>
        <dbReference type="ARBA" id="ARBA00022997"/>
    </source>
</evidence>
<dbReference type="AlphaFoldDB" id="A0A4P7QF38"/>
<organism evidence="10 11">
    <name type="scientific">Corynebacterium endometrii</name>
    <dbReference type="NCBI Taxonomy" id="2488819"/>
    <lineage>
        <taxon>Bacteria</taxon>
        <taxon>Bacillati</taxon>
        <taxon>Actinomycetota</taxon>
        <taxon>Actinomycetes</taxon>
        <taxon>Mycobacteriales</taxon>
        <taxon>Corynebacteriaceae</taxon>
        <taxon>Corynebacterium</taxon>
    </lineage>
</organism>
<dbReference type="EC" id="3.4.13.22" evidence="9"/>
<feature type="binding site" evidence="9">
    <location>
        <position position="146"/>
    </location>
    <ligand>
        <name>Zn(2+)</name>
        <dbReference type="ChEBI" id="CHEBI:29105"/>
        <note>catalytic</note>
    </ligand>
</feature>
<keyword evidence="4 9" id="KW-0378">Hydrolase</keyword>
<dbReference type="Proteomes" id="UP000296352">
    <property type="component" value="Chromosome"/>
</dbReference>
<dbReference type="Pfam" id="PF01427">
    <property type="entry name" value="Peptidase_M15"/>
    <property type="match status" value="1"/>
</dbReference>
<evidence type="ECO:0000256" key="7">
    <source>
        <dbReference type="ARBA" id="ARBA00023049"/>
    </source>
</evidence>
<evidence type="ECO:0000256" key="5">
    <source>
        <dbReference type="ARBA" id="ARBA00022833"/>
    </source>
</evidence>
<evidence type="ECO:0000256" key="9">
    <source>
        <dbReference type="HAMAP-Rule" id="MF_01924"/>
    </source>
</evidence>
<dbReference type="InterPro" id="IPR009045">
    <property type="entry name" value="Zn_M74/Hedgehog-like"/>
</dbReference>
<dbReference type="GO" id="GO:0008270">
    <property type="term" value="F:zinc ion binding"/>
    <property type="evidence" value="ECO:0007669"/>
    <property type="project" value="UniProtKB-UniRule"/>
</dbReference>
<dbReference type="HAMAP" id="MF_01924">
    <property type="entry name" value="A_A_dipeptidase"/>
    <property type="match status" value="1"/>
</dbReference>
<protein>
    <recommendedName>
        <fullName evidence="9">D-alanyl-D-alanine dipeptidase</fullName>
        <shortName evidence="9">D-Ala-D-Ala dipeptidase</shortName>
        <ecNumber evidence="9">3.4.13.22</ecNumber>
    </recommendedName>
</protein>
<keyword evidence="6 9" id="KW-0224">Dipeptidase</keyword>
<accession>A0A4P7QF38</accession>
<evidence type="ECO:0000256" key="3">
    <source>
        <dbReference type="ARBA" id="ARBA00022723"/>
    </source>
</evidence>
<dbReference type="PANTHER" id="PTHR43126:SF2">
    <property type="entry name" value="D-ALANYL-D-ALANINE DIPEPTIDASE"/>
    <property type="match status" value="1"/>
</dbReference>
<dbReference type="InterPro" id="IPR000755">
    <property type="entry name" value="A_A_dipeptidase"/>
</dbReference>
<dbReference type="PANTHER" id="PTHR43126">
    <property type="entry name" value="D-ALANYL-D-ALANINE DIPEPTIDASE"/>
    <property type="match status" value="1"/>
</dbReference>
<keyword evidence="7 9" id="KW-0482">Metalloprotease</keyword>
<comment type="catalytic activity">
    <reaction evidence="1 9">
        <text>D-alanyl-D-alanine + H2O = 2 D-alanine</text>
        <dbReference type="Rhea" id="RHEA:20661"/>
        <dbReference type="ChEBI" id="CHEBI:15377"/>
        <dbReference type="ChEBI" id="CHEBI:57416"/>
        <dbReference type="ChEBI" id="CHEBI:57822"/>
        <dbReference type="EC" id="3.4.13.22"/>
    </reaction>
</comment>
<dbReference type="EMBL" id="CP039247">
    <property type="protein sequence ID" value="QCB27384.1"/>
    <property type="molecule type" value="Genomic_DNA"/>
</dbReference>
<dbReference type="KEGG" id="cee:CENDO_00370"/>
<evidence type="ECO:0000313" key="10">
    <source>
        <dbReference type="EMBL" id="QCB27384.1"/>
    </source>
</evidence>
<evidence type="ECO:0000313" key="11">
    <source>
        <dbReference type="Proteomes" id="UP000296352"/>
    </source>
</evidence>
<gene>
    <name evidence="10" type="primary">ddpX</name>
    <name evidence="10" type="ORF">CENDO_00370</name>
</gene>
<name>A0A4P7QF38_9CORY</name>
<comment type="cofactor">
    <cofactor evidence="9">
        <name>Zn(2+)</name>
        <dbReference type="ChEBI" id="CHEBI:29105"/>
    </cofactor>
    <text evidence="9">Binds 1 zinc ion per subunit.</text>
</comment>
<feature type="binding site" evidence="9">
    <location>
        <position position="139"/>
    </location>
    <ligand>
        <name>Zn(2+)</name>
        <dbReference type="ChEBI" id="CHEBI:29105"/>
        <note>catalytic</note>
    </ligand>
</feature>
<keyword evidence="2 9" id="KW-0645">Protease</keyword>
<dbReference type="Gene3D" id="3.30.1380.10">
    <property type="match status" value="1"/>
</dbReference>
<comment type="function">
    <text evidence="9">Catalyzes hydrolysis of the D-alanyl-D-alanine dipeptide.</text>
</comment>
<dbReference type="GO" id="GO:0160237">
    <property type="term" value="F:D-Ala-D-Ala dipeptidase activity"/>
    <property type="evidence" value="ECO:0007669"/>
    <property type="project" value="UniProtKB-EC"/>
</dbReference>
<evidence type="ECO:0000256" key="4">
    <source>
        <dbReference type="ARBA" id="ARBA00022801"/>
    </source>
</evidence>
<feature type="site" description="Transition state stabilizer" evidence="9">
    <location>
        <position position="103"/>
    </location>
</feature>
<keyword evidence="3 9" id="KW-0479">Metal-binding</keyword>
<feature type="binding site" evidence="9">
    <location>
        <position position="213"/>
    </location>
    <ligand>
        <name>Zn(2+)</name>
        <dbReference type="ChEBI" id="CHEBI:29105"/>
        <note>catalytic</note>
    </ligand>
</feature>
<keyword evidence="11" id="KW-1185">Reference proteome</keyword>
<feature type="active site" description="Proton donor/acceptor" evidence="9">
    <location>
        <position position="210"/>
    </location>
</feature>